<dbReference type="RefSeq" id="WP_183305626.1">
    <property type="nucleotide sequence ID" value="NZ_JACIEP010000002.1"/>
</dbReference>
<accession>A0A840CMC9</accession>
<proteinExistence type="predicted"/>
<evidence type="ECO:0000313" key="2">
    <source>
        <dbReference type="Proteomes" id="UP000555103"/>
    </source>
</evidence>
<dbReference type="AlphaFoldDB" id="A0A840CMC9"/>
<dbReference type="EMBL" id="JACIEP010000002">
    <property type="protein sequence ID" value="MBB4034664.1"/>
    <property type="molecule type" value="Genomic_DNA"/>
</dbReference>
<comment type="caution">
    <text evidence="1">The sequence shown here is derived from an EMBL/GenBank/DDBJ whole genome shotgun (WGS) entry which is preliminary data.</text>
</comment>
<evidence type="ECO:0000313" key="1">
    <source>
        <dbReference type="EMBL" id="MBB4034664.1"/>
    </source>
</evidence>
<organism evidence="1 2">
    <name type="scientific">Dysgonomonas hofstadii</name>
    <dbReference type="NCBI Taxonomy" id="637886"/>
    <lineage>
        <taxon>Bacteria</taxon>
        <taxon>Pseudomonadati</taxon>
        <taxon>Bacteroidota</taxon>
        <taxon>Bacteroidia</taxon>
        <taxon>Bacteroidales</taxon>
        <taxon>Dysgonomonadaceae</taxon>
        <taxon>Dysgonomonas</taxon>
    </lineage>
</organism>
<reference evidence="1 2" key="1">
    <citation type="submission" date="2020-08" db="EMBL/GenBank/DDBJ databases">
        <title>Genomic Encyclopedia of Type Strains, Phase IV (KMG-IV): sequencing the most valuable type-strain genomes for metagenomic binning, comparative biology and taxonomic classification.</title>
        <authorList>
            <person name="Goeker M."/>
        </authorList>
    </citation>
    <scope>NUCLEOTIDE SEQUENCE [LARGE SCALE GENOMIC DNA]</scope>
    <source>
        <strain evidence="1 2">DSM 104969</strain>
    </source>
</reference>
<name>A0A840CMC9_9BACT</name>
<dbReference type="Proteomes" id="UP000555103">
    <property type="component" value="Unassembled WGS sequence"/>
</dbReference>
<gene>
    <name evidence="1" type="ORF">GGR21_000551</name>
</gene>
<protein>
    <submittedName>
        <fullName evidence="1">Uncharacterized protein</fullName>
    </submittedName>
</protein>
<sequence length="280" mass="33515">MRLLLLMFCTVYTSLQATECADRFFIEKHVNLAICKNHARGLEEAALYYSGVAKALDDYIALRIERGELQDKKFEIYMLDPILTRPHIFLTQSKKGYHIMTGRAHTLDELLCMVDEFSKLDFTAIDVIVDSYDEKEYDRQEQQLDKLEKRLFGKQLPQTDIELIKNKEYITHQQNKLKLVYKNDKVKCLIDEVEIQTELKGLPWNIQDRYIFQECGVFKVYQDSALIKTFRYQGNDEWECEYMDYAEVFNKWVNFRLYGYNQYSYSYDKNRFYYTGDKKD</sequence>
<keyword evidence="2" id="KW-1185">Reference proteome</keyword>